<evidence type="ECO:0000313" key="1">
    <source>
        <dbReference type="EMBL" id="OPH83775.1"/>
    </source>
</evidence>
<organism evidence="1 2">
    <name type="scientific">Nitrobacter vulgaris</name>
    <dbReference type="NCBI Taxonomy" id="29421"/>
    <lineage>
        <taxon>Bacteria</taxon>
        <taxon>Pseudomonadati</taxon>
        <taxon>Pseudomonadota</taxon>
        <taxon>Alphaproteobacteria</taxon>
        <taxon>Hyphomicrobiales</taxon>
        <taxon>Nitrobacteraceae</taxon>
        <taxon>Nitrobacter</taxon>
    </lineage>
</organism>
<dbReference type="OrthoDB" id="8252875at2"/>
<protein>
    <submittedName>
        <fullName evidence="1">Uncharacterized protein</fullName>
    </submittedName>
</protein>
<dbReference type="AlphaFoldDB" id="A0A1V4I0Y1"/>
<comment type="caution">
    <text evidence="1">The sequence shown here is derived from an EMBL/GenBank/DDBJ whole genome shotgun (WGS) entry which is preliminary data.</text>
</comment>
<reference evidence="1 2" key="1">
    <citation type="submission" date="2017-02" db="EMBL/GenBank/DDBJ databases">
        <title>Genome sequence of the nitrite-oxidizing bacterium Nitrobacter vulgaris strain Ab1.</title>
        <authorList>
            <person name="Mellbye B.L."/>
            <person name="Davis E.W."/>
            <person name="Spieck E."/>
            <person name="Chang J.H."/>
            <person name="Bottomley P.J."/>
            <person name="Sayavedra-Soto L.A."/>
        </authorList>
    </citation>
    <scope>NUCLEOTIDE SEQUENCE [LARGE SCALE GENOMIC DNA]</scope>
    <source>
        <strain evidence="1 2">Ab1</strain>
    </source>
</reference>
<dbReference type="EMBL" id="MWPQ01000023">
    <property type="protein sequence ID" value="OPH83775.1"/>
    <property type="molecule type" value="Genomic_DNA"/>
</dbReference>
<sequence length="137" mass="15549">MSRLPPCERSRIRAVRALFIRLGAERTAEGRSLRLLREWLSPVQRMQFAEKEYFEVVGGDTGRRYRIYPGTMSNVCEVDETGHPRLGLCFRTMGELPIGDVMLAQKIALENCESGVLAVARSFVPGIFMFRRGRLLG</sequence>
<evidence type="ECO:0000313" key="2">
    <source>
        <dbReference type="Proteomes" id="UP000189940"/>
    </source>
</evidence>
<name>A0A1V4I0Y1_NITVU</name>
<dbReference type="Proteomes" id="UP000189940">
    <property type="component" value="Unassembled WGS sequence"/>
</dbReference>
<keyword evidence="2" id="KW-1185">Reference proteome</keyword>
<proteinExistence type="predicted"/>
<dbReference type="STRING" id="29421.B2M20_05025"/>
<gene>
    <name evidence="1" type="ORF">B2M20_05025</name>
</gene>
<dbReference type="RefSeq" id="WP_079445983.1">
    <property type="nucleotide sequence ID" value="NZ_MWPQ01000023.1"/>
</dbReference>
<accession>A0A1V4I0Y1</accession>